<evidence type="ECO:0000256" key="5">
    <source>
        <dbReference type="ARBA" id="ARBA00022989"/>
    </source>
</evidence>
<dbReference type="PANTHER" id="PTHR38686">
    <property type="entry name" value="APOLIPOPROTEIN N-ACYLTRANSFERASE"/>
    <property type="match status" value="1"/>
</dbReference>
<evidence type="ECO:0000313" key="11">
    <source>
        <dbReference type="EMBL" id="MBC8179009.1"/>
    </source>
</evidence>
<comment type="subcellular location">
    <subcellularLocation>
        <location evidence="1 8">Cell membrane</location>
        <topology evidence="1 8">Multi-pass membrane protein</topology>
    </subcellularLocation>
</comment>
<keyword evidence="7 8" id="KW-0012">Acyltransferase</keyword>
<feature type="transmembrane region" description="Helical" evidence="8">
    <location>
        <begin position="117"/>
        <end position="135"/>
    </location>
</feature>
<dbReference type="SUPFAM" id="SSF56317">
    <property type="entry name" value="Carbon-nitrogen hydrolase"/>
    <property type="match status" value="1"/>
</dbReference>
<comment type="function">
    <text evidence="8">Catalyzes the phospholipid dependent N-acylation of the N-terminal cysteine of apolipoprotein, the last step in lipoprotein maturation.</text>
</comment>
<proteinExistence type="inferred from homology"/>
<comment type="similarity">
    <text evidence="8">Belongs to the CN hydrolase family. Apolipoprotein N-acyltransferase subfamily.</text>
</comment>
<feature type="transmembrane region" description="Helical" evidence="8">
    <location>
        <begin position="20"/>
        <end position="52"/>
    </location>
</feature>
<feature type="transmembrane region" description="Helical" evidence="8">
    <location>
        <begin position="196"/>
        <end position="218"/>
    </location>
</feature>
<protein>
    <recommendedName>
        <fullName evidence="8">Apolipoprotein N-acyltransferase</fullName>
        <shortName evidence="8">ALP N-acyltransferase</shortName>
        <ecNumber evidence="8">2.3.1.269</ecNumber>
    </recommendedName>
</protein>
<feature type="transmembrane region" description="Helical" evidence="8">
    <location>
        <begin position="514"/>
        <end position="536"/>
    </location>
</feature>
<feature type="transmembrane region" description="Helical" evidence="8">
    <location>
        <begin position="64"/>
        <end position="84"/>
    </location>
</feature>
<evidence type="ECO:0000313" key="12">
    <source>
        <dbReference type="Proteomes" id="UP000650524"/>
    </source>
</evidence>
<dbReference type="Proteomes" id="UP000650524">
    <property type="component" value="Unassembled WGS sequence"/>
</dbReference>
<evidence type="ECO:0000256" key="6">
    <source>
        <dbReference type="ARBA" id="ARBA00023136"/>
    </source>
</evidence>
<dbReference type="UniPathway" id="UPA00666"/>
<dbReference type="PROSITE" id="PS50263">
    <property type="entry name" value="CN_HYDROLASE"/>
    <property type="match status" value="1"/>
</dbReference>
<feature type="transmembrane region" description="Helical" evidence="8">
    <location>
        <begin position="170"/>
        <end position="189"/>
    </location>
</feature>
<keyword evidence="5 8" id="KW-1133">Transmembrane helix</keyword>
<evidence type="ECO:0000256" key="9">
    <source>
        <dbReference type="SAM" id="MobiDB-lite"/>
    </source>
</evidence>
<sequence>MRKDPITRKRMDLNTRRNLLLSLTSGLLLGLPWSVSPLFFLIFIAWVPLLLLEETIRDHPNSYTLFNYAFASFLLWNILGTWWILQAQWLGAILIMLANSLVQALVFWSISRVRTSLNIPLLFPFLIIWMGYEHFHESWDLAWPWLNLGNALATAPKLIQWVEYTGVRGGTLWIILTNFAIFKMADLYLKRGLKPSVPMGVVTVLLVIIPVLISYQIFDNFREEGETVTVALVQPNLDPYTEKFVQERQARHLEEFFRTADSICDEETDYLFGPETLIVQQIDERNPIASPYYRQLLDFQAKYPKLTCLIGIHSYQKAGEDVPSGSRFNQKEGFFYEAFNTALFLSPGSAPQFYHKTKLVPLFERMPFVQYLGFLGKYSLELGGYNGTYSLRQEARAFMSPDSSVGILPIVCFESAFGSYSARNLPEAKGFMCMITNDGWWKNTPGYRYHYNFSPVRAIECRRDLVRVANTGISALIDARGMVIASTPWWKKTTLKGQIHLRQGRTFFARHGDYLGRISMFFGIFLIVCGEVVNLVRKRQSGKDERPGKRSLRHRMKNKLQL</sequence>
<accession>A0A8J6N3T2</accession>
<dbReference type="PANTHER" id="PTHR38686:SF1">
    <property type="entry name" value="APOLIPOPROTEIN N-ACYLTRANSFERASE"/>
    <property type="match status" value="1"/>
</dbReference>
<dbReference type="EMBL" id="JACNJD010000337">
    <property type="protein sequence ID" value="MBC8179009.1"/>
    <property type="molecule type" value="Genomic_DNA"/>
</dbReference>
<dbReference type="Gene3D" id="3.60.110.10">
    <property type="entry name" value="Carbon-nitrogen hydrolase"/>
    <property type="match status" value="1"/>
</dbReference>
<dbReference type="InterPro" id="IPR003010">
    <property type="entry name" value="C-N_Hydrolase"/>
</dbReference>
<dbReference type="GO" id="GO:0005886">
    <property type="term" value="C:plasma membrane"/>
    <property type="evidence" value="ECO:0007669"/>
    <property type="project" value="UniProtKB-SubCell"/>
</dbReference>
<evidence type="ECO:0000256" key="7">
    <source>
        <dbReference type="ARBA" id="ARBA00023315"/>
    </source>
</evidence>
<dbReference type="AlphaFoldDB" id="A0A8J6N3T2"/>
<keyword evidence="6 8" id="KW-0472">Membrane</keyword>
<evidence type="ECO:0000259" key="10">
    <source>
        <dbReference type="PROSITE" id="PS50263"/>
    </source>
</evidence>
<dbReference type="InterPro" id="IPR045378">
    <property type="entry name" value="LNT_N"/>
</dbReference>
<evidence type="ECO:0000256" key="8">
    <source>
        <dbReference type="HAMAP-Rule" id="MF_01148"/>
    </source>
</evidence>
<keyword evidence="2 8" id="KW-1003">Cell membrane</keyword>
<reference evidence="11 12" key="1">
    <citation type="submission" date="2020-08" db="EMBL/GenBank/DDBJ databases">
        <title>Bridging the membrane lipid divide: bacteria of the FCB group superphylum have the potential to synthesize archaeal ether lipids.</title>
        <authorList>
            <person name="Villanueva L."/>
            <person name="Von Meijenfeldt F.A.B."/>
            <person name="Westbye A.B."/>
            <person name="Yadav S."/>
            <person name="Hopmans E.C."/>
            <person name="Dutilh B.E."/>
            <person name="Sinninghe Damste J.S."/>
        </authorList>
    </citation>
    <scope>NUCLEOTIDE SEQUENCE [LARGE SCALE GENOMIC DNA]</scope>
    <source>
        <strain evidence="11">NIOZ-UU27</strain>
    </source>
</reference>
<evidence type="ECO:0000256" key="1">
    <source>
        <dbReference type="ARBA" id="ARBA00004651"/>
    </source>
</evidence>
<name>A0A8J6N3T2_9DELT</name>
<evidence type="ECO:0000256" key="2">
    <source>
        <dbReference type="ARBA" id="ARBA00022475"/>
    </source>
</evidence>
<feature type="domain" description="CN hydrolase" evidence="10">
    <location>
        <begin position="228"/>
        <end position="501"/>
    </location>
</feature>
<dbReference type="GO" id="GO:0016410">
    <property type="term" value="F:N-acyltransferase activity"/>
    <property type="evidence" value="ECO:0007669"/>
    <property type="project" value="UniProtKB-UniRule"/>
</dbReference>
<evidence type="ECO:0000256" key="3">
    <source>
        <dbReference type="ARBA" id="ARBA00022679"/>
    </source>
</evidence>
<feature type="compositionally biased region" description="Basic residues" evidence="9">
    <location>
        <begin position="549"/>
        <end position="562"/>
    </location>
</feature>
<dbReference type="GO" id="GO:0042158">
    <property type="term" value="P:lipoprotein biosynthetic process"/>
    <property type="evidence" value="ECO:0007669"/>
    <property type="project" value="UniProtKB-UniRule"/>
</dbReference>
<dbReference type="Pfam" id="PF00795">
    <property type="entry name" value="CN_hydrolase"/>
    <property type="match status" value="1"/>
</dbReference>
<dbReference type="CDD" id="cd07571">
    <property type="entry name" value="ALP_N-acyl_transferase"/>
    <property type="match status" value="1"/>
</dbReference>
<comment type="pathway">
    <text evidence="8">Protein modification; lipoprotein biosynthesis (N-acyl transfer).</text>
</comment>
<comment type="caution">
    <text evidence="11">The sequence shown here is derived from an EMBL/GenBank/DDBJ whole genome shotgun (WGS) entry which is preliminary data.</text>
</comment>
<dbReference type="HAMAP" id="MF_01148">
    <property type="entry name" value="Lnt"/>
    <property type="match status" value="1"/>
</dbReference>
<evidence type="ECO:0000256" key="4">
    <source>
        <dbReference type="ARBA" id="ARBA00022692"/>
    </source>
</evidence>
<dbReference type="Pfam" id="PF20154">
    <property type="entry name" value="LNT_N"/>
    <property type="match status" value="1"/>
</dbReference>
<dbReference type="InterPro" id="IPR004563">
    <property type="entry name" value="Apolipo_AcylTrfase"/>
</dbReference>
<keyword evidence="4 8" id="KW-0812">Transmembrane</keyword>
<dbReference type="InterPro" id="IPR036526">
    <property type="entry name" value="C-N_Hydrolase_sf"/>
</dbReference>
<organism evidence="11 12">
    <name type="scientific">Candidatus Desulfacyla euxinica</name>
    <dbReference type="NCBI Taxonomy" id="2841693"/>
    <lineage>
        <taxon>Bacteria</taxon>
        <taxon>Deltaproteobacteria</taxon>
        <taxon>Candidatus Desulfacyla</taxon>
    </lineage>
</organism>
<comment type="catalytic activity">
    <reaction evidence="8">
        <text>N-terminal S-1,2-diacyl-sn-glyceryl-L-cysteinyl-[lipoprotein] + a glycerophospholipid = N-acyl-S-1,2-diacyl-sn-glyceryl-L-cysteinyl-[lipoprotein] + a 2-acyl-sn-glycero-3-phospholipid + H(+)</text>
        <dbReference type="Rhea" id="RHEA:48228"/>
        <dbReference type="Rhea" id="RHEA-COMP:14681"/>
        <dbReference type="Rhea" id="RHEA-COMP:14684"/>
        <dbReference type="ChEBI" id="CHEBI:15378"/>
        <dbReference type="ChEBI" id="CHEBI:136912"/>
        <dbReference type="ChEBI" id="CHEBI:140656"/>
        <dbReference type="ChEBI" id="CHEBI:140657"/>
        <dbReference type="ChEBI" id="CHEBI:140660"/>
        <dbReference type="EC" id="2.3.1.269"/>
    </reaction>
</comment>
<dbReference type="EC" id="2.3.1.269" evidence="8"/>
<dbReference type="NCBIfam" id="TIGR00546">
    <property type="entry name" value="lnt"/>
    <property type="match status" value="1"/>
</dbReference>
<feature type="region of interest" description="Disordered" evidence="9">
    <location>
        <begin position="542"/>
        <end position="562"/>
    </location>
</feature>
<keyword evidence="3 8" id="KW-0808">Transferase</keyword>
<feature type="transmembrane region" description="Helical" evidence="8">
    <location>
        <begin position="90"/>
        <end position="110"/>
    </location>
</feature>
<gene>
    <name evidence="8 11" type="primary">lnt</name>
    <name evidence="11" type="ORF">H8E19_16520</name>
</gene>